<accession>A0A2A2TDF2</accession>
<proteinExistence type="predicted"/>
<protein>
    <recommendedName>
        <fullName evidence="5">Phosphofructokinase domain-containing protein</fullName>
    </recommendedName>
</protein>
<dbReference type="GO" id="GO:0003872">
    <property type="term" value="F:6-phosphofructokinase activity"/>
    <property type="evidence" value="ECO:0007669"/>
    <property type="project" value="InterPro"/>
</dbReference>
<name>A0A2A2TDF2_9CYAN</name>
<evidence type="ECO:0000256" key="3">
    <source>
        <dbReference type="ARBA" id="ARBA00022777"/>
    </source>
</evidence>
<sequence length="75" mass="8498">MPKHKRIGIFTSGRDCSGLNAAIRAVVHCAERTYRWEVLGICQATVDLMANPPFLYNSDDKLTFVYRLINRGIVN</sequence>
<keyword evidence="2" id="KW-0479">Metal-binding</keyword>
<dbReference type="Pfam" id="PF00365">
    <property type="entry name" value="PFK"/>
    <property type="match status" value="1"/>
</dbReference>
<dbReference type="InterPro" id="IPR000023">
    <property type="entry name" value="Phosphofructokinase_dom"/>
</dbReference>
<keyword evidence="1" id="KW-0808">Transferase</keyword>
<comment type="caution">
    <text evidence="6">The sequence shown here is derived from an EMBL/GenBank/DDBJ whole genome shotgun (WGS) entry which is preliminary data.</text>
</comment>
<organism evidence="6 7">
    <name type="scientific">Brunnivagina elsteri CCALA 953</name>
    <dbReference type="NCBI Taxonomy" id="987040"/>
    <lineage>
        <taxon>Bacteria</taxon>
        <taxon>Bacillati</taxon>
        <taxon>Cyanobacteriota</taxon>
        <taxon>Cyanophyceae</taxon>
        <taxon>Nostocales</taxon>
        <taxon>Calotrichaceae</taxon>
        <taxon>Brunnivagina</taxon>
    </lineage>
</organism>
<dbReference type="SUPFAM" id="SSF53784">
    <property type="entry name" value="Phosphofructokinase"/>
    <property type="match status" value="1"/>
</dbReference>
<evidence type="ECO:0000313" key="7">
    <source>
        <dbReference type="Proteomes" id="UP000218238"/>
    </source>
</evidence>
<evidence type="ECO:0000313" key="6">
    <source>
        <dbReference type="EMBL" id="PAX51762.1"/>
    </source>
</evidence>
<dbReference type="GO" id="GO:0046872">
    <property type="term" value="F:metal ion binding"/>
    <property type="evidence" value="ECO:0007669"/>
    <property type="project" value="UniProtKB-KW"/>
</dbReference>
<dbReference type="EMBL" id="NTFS01000339">
    <property type="protein sequence ID" value="PAX51762.1"/>
    <property type="molecule type" value="Genomic_DNA"/>
</dbReference>
<evidence type="ECO:0000256" key="2">
    <source>
        <dbReference type="ARBA" id="ARBA00022723"/>
    </source>
</evidence>
<dbReference type="InterPro" id="IPR035966">
    <property type="entry name" value="PKF_sf"/>
</dbReference>
<evidence type="ECO:0000256" key="1">
    <source>
        <dbReference type="ARBA" id="ARBA00022679"/>
    </source>
</evidence>
<dbReference type="UniPathway" id="UPA00109">
    <property type="reaction ID" value="UER00182"/>
</dbReference>
<dbReference type="AlphaFoldDB" id="A0A2A2TDF2"/>
<feature type="domain" description="Phosphofructokinase" evidence="5">
    <location>
        <begin position="6"/>
        <end position="51"/>
    </location>
</feature>
<evidence type="ECO:0000259" key="5">
    <source>
        <dbReference type="Pfam" id="PF00365"/>
    </source>
</evidence>
<dbReference type="Gene3D" id="3.40.50.450">
    <property type="match status" value="1"/>
</dbReference>
<keyword evidence="7" id="KW-1185">Reference proteome</keyword>
<evidence type="ECO:0000256" key="4">
    <source>
        <dbReference type="ARBA" id="ARBA00022842"/>
    </source>
</evidence>
<dbReference type="Proteomes" id="UP000218238">
    <property type="component" value="Unassembled WGS sequence"/>
</dbReference>
<reference evidence="6 7" key="1">
    <citation type="submission" date="2017-08" db="EMBL/GenBank/DDBJ databases">
        <title>Draft genome sequence of filamentous cyanobacterium Calothrix elsteri CCALA 953.</title>
        <authorList>
            <person name="Gagunashvili A.N."/>
            <person name="Elster J."/>
            <person name="Andresson O.S."/>
        </authorList>
    </citation>
    <scope>NUCLEOTIDE SEQUENCE [LARGE SCALE GENOMIC DNA]</scope>
    <source>
        <strain evidence="6 7">CCALA 953</strain>
    </source>
</reference>
<keyword evidence="3" id="KW-0418">Kinase</keyword>
<gene>
    <name evidence="6" type="ORF">CK510_23065</name>
</gene>
<keyword evidence="4" id="KW-0460">Magnesium</keyword>
<dbReference type="OrthoDB" id="9802503at2"/>